<dbReference type="Proteomes" id="UP000254076">
    <property type="component" value="Unassembled WGS sequence"/>
</dbReference>
<reference evidence="2 4" key="1">
    <citation type="journal article" date="2015" name="PLoS ONE">
        <title>Genomic analysis reveals the molecular basis for capsule loss in the group B streptococcus population.</title>
        <authorList>
            <consortium name="DEVANI Consortium"/>
            <person name="Rosini R."/>
            <person name="Campisi E."/>
            <person name="De Chiara M."/>
            <person name="Tettelin H."/>
            <person name="Rinaudo D."/>
            <person name="Toniolo C."/>
            <person name="Metruccio M."/>
            <person name="Guidotti S."/>
            <person name="Sorensen U.B."/>
            <person name="Kilian M."/>
            <person name="Ramirez M."/>
            <person name="Janulczyk R."/>
            <person name="Donati C."/>
            <person name="Grandi G."/>
            <person name="Margarit I."/>
        </authorList>
    </citation>
    <scope>NUCLEOTIDE SEQUENCE [LARGE SCALE GENOMIC DNA]</scope>
    <source>
        <strain evidence="2 4">DK-B-USS-215</strain>
    </source>
</reference>
<dbReference type="EMBL" id="LBKL01000082">
    <property type="protein sequence ID" value="KLL36674.1"/>
    <property type="molecule type" value="Genomic_DNA"/>
</dbReference>
<dbReference type="Proteomes" id="UP000035346">
    <property type="component" value="Unassembled WGS sequence"/>
</dbReference>
<evidence type="ECO:0000313" key="3">
    <source>
        <dbReference type="EMBL" id="SUN13846.1"/>
    </source>
</evidence>
<gene>
    <name evidence="3" type="ORF">NCTC8185_01113</name>
    <name evidence="2" type="ORF">WA04_08455</name>
</gene>
<evidence type="ECO:0000313" key="5">
    <source>
        <dbReference type="Proteomes" id="UP000254076"/>
    </source>
</evidence>
<evidence type="ECO:0000313" key="2">
    <source>
        <dbReference type="EMBL" id="KLL36674.1"/>
    </source>
</evidence>
<evidence type="ECO:0000313" key="4">
    <source>
        <dbReference type="Proteomes" id="UP000035346"/>
    </source>
</evidence>
<name>A0A076Z5Q2_STRAG</name>
<proteinExistence type="predicted"/>
<dbReference type="AlphaFoldDB" id="A0A076Z5Q2"/>
<evidence type="ECO:0000256" key="1">
    <source>
        <dbReference type="SAM" id="MobiDB-lite"/>
    </source>
</evidence>
<protein>
    <submittedName>
        <fullName evidence="2">Uncharacterized protein</fullName>
    </submittedName>
</protein>
<feature type="region of interest" description="Disordered" evidence="1">
    <location>
        <begin position="1"/>
        <end position="36"/>
    </location>
</feature>
<organism evidence="2 4">
    <name type="scientific">Streptococcus agalactiae</name>
    <dbReference type="NCBI Taxonomy" id="1311"/>
    <lineage>
        <taxon>Bacteria</taxon>
        <taxon>Bacillati</taxon>
        <taxon>Bacillota</taxon>
        <taxon>Bacilli</taxon>
        <taxon>Lactobacillales</taxon>
        <taxon>Streptococcaceae</taxon>
        <taxon>Streptococcus</taxon>
    </lineage>
</organism>
<dbReference type="RefSeq" id="WP_000521644.1">
    <property type="nucleotide sequence ID" value="NZ_CAACXY010000001.1"/>
</dbReference>
<reference evidence="3 5" key="2">
    <citation type="submission" date="2018-06" db="EMBL/GenBank/DDBJ databases">
        <authorList>
            <consortium name="Pathogen Informatics"/>
            <person name="Doyle S."/>
        </authorList>
    </citation>
    <scope>NUCLEOTIDE SEQUENCE [LARGE SCALE GENOMIC DNA]</scope>
    <source>
        <strain evidence="3 5">NCTC8185</strain>
    </source>
</reference>
<dbReference type="EMBL" id="UHEQ01000004">
    <property type="protein sequence ID" value="SUN13846.1"/>
    <property type="molecule type" value="Genomic_DNA"/>
</dbReference>
<comment type="caution">
    <text evidence="2">The sequence shown here is derived from an EMBL/GenBank/DDBJ whole genome shotgun (WGS) entry which is preliminary data.</text>
</comment>
<accession>A0A076Z5Q2</accession>
<sequence length="47" mass="5664">MGKYQLDYKGQAQVQKFHEKHSTEENANQKSRLKDLRKQFLEKAKKK</sequence>